<reference evidence="2 3" key="1">
    <citation type="submission" date="2019-07" db="EMBL/GenBank/DDBJ databases">
        <title>R&amp;d 2014.</title>
        <authorList>
            <person name="Klenk H.-P."/>
        </authorList>
    </citation>
    <scope>NUCLEOTIDE SEQUENCE [LARGE SCALE GENOMIC DNA]</scope>
    <source>
        <strain evidence="2 3">DSM 43194</strain>
    </source>
</reference>
<organism evidence="2 3">
    <name type="scientific">Prauserella rugosa</name>
    <dbReference type="NCBI Taxonomy" id="43354"/>
    <lineage>
        <taxon>Bacteria</taxon>
        <taxon>Bacillati</taxon>
        <taxon>Actinomycetota</taxon>
        <taxon>Actinomycetes</taxon>
        <taxon>Pseudonocardiales</taxon>
        <taxon>Pseudonocardiaceae</taxon>
        <taxon>Prauserella</taxon>
    </lineage>
</organism>
<keyword evidence="3" id="KW-1185">Reference proteome</keyword>
<proteinExistence type="predicted"/>
<dbReference type="Proteomes" id="UP000317303">
    <property type="component" value="Unassembled WGS sequence"/>
</dbReference>
<dbReference type="OrthoDB" id="3692215at2"/>
<dbReference type="InterPro" id="IPR045596">
    <property type="entry name" value="DUF6459"/>
</dbReference>
<sequence>MITQHHCPDVGTLENYEPHRPDGSDVGGRPILPAATVERLLLGIPGQRTGRRPREDLSRAQVEHLLVALLEVRSGHRTVAQLGDRVSPALGSRLRAEKSRKLPRYHLRSAHLCRTADDSLEVAATAWAQSRLLAVTARFECRARRWRCAQFSVLEPPAGG</sequence>
<evidence type="ECO:0000313" key="3">
    <source>
        <dbReference type="Proteomes" id="UP000317303"/>
    </source>
</evidence>
<dbReference type="RefSeq" id="WP_145600424.1">
    <property type="nucleotide sequence ID" value="NZ_JOIJ01000027.1"/>
</dbReference>
<name>A0A660CB36_9PSEU</name>
<gene>
    <name evidence="2" type="ORF">JD82_02362</name>
</gene>
<feature type="region of interest" description="Disordered" evidence="1">
    <location>
        <begin position="1"/>
        <end position="29"/>
    </location>
</feature>
<accession>A0A660CB36</accession>
<dbReference type="EMBL" id="VLJV01000001">
    <property type="protein sequence ID" value="TWH20516.1"/>
    <property type="molecule type" value="Genomic_DNA"/>
</dbReference>
<dbReference type="AlphaFoldDB" id="A0A660CB36"/>
<evidence type="ECO:0000256" key="1">
    <source>
        <dbReference type="SAM" id="MobiDB-lite"/>
    </source>
</evidence>
<comment type="caution">
    <text evidence="2">The sequence shown here is derived from an EMBL/GenBank/DDBJ whole genome shotgun (WGS) entry which is preliminary data.</text>
</comment>
<dbReference type="Pfam" id="PF20060">
    <property type="entry name" value="DUF6459"/>
    <property type="match status" value="1"/>
</dbReference>
<evidence type="ECO:0000313" key="2">
    <source>
        <dbReference type="EMBL" id="TWH20516.1"/>
    </source>
</evidence>
<protein>
    <submittedName>
        <fullName evidence="2">Uncharacterized protein</fullName>
    </submittedName>
</protein>